<dbReference type="InterPro" id="IPR004100">
    <property type="entry name" value="ATPase_F1/V1/A1_a/bsu_N"/>
</dbReference>
<protein>
    <recommendedName>
        <fullName evidence="8">ATPase F1/V1/A1 complex alpha/beta subunit nucleotide-binding domain-containing protein</fullName>
    </recommendedName>
</protein>
<gene>
    <name evidence="7" type="ORF">LCGC14_1145690</name>
</gene>
<dbReference type="InterPro" id="IPR055190">
    <property type="entry name" value="ATP-synt_VA_C"/>
</dbReference>
<dbReference type="PANTHER" id="PTHR43389">
    <property type="entry name" value="V-TYPE PROTON ATPASE SUBUNIT B"/>
    <property type="match status" value="1"/>
</dbReference>
<dbReference type="CDD" id="cd18118">
    <property type="entry name" value="ATP-synt_V_A-type_beta_N"/>
    <property type="match status" value="1"/>
</dbReference>
<comment type="similarity">
    <text evidence="1">Belongs to the ATPase alpha/beta chains family.</text>
</comment>
<comment type="caution">
    <text evidence="7">The sequence shown here is derived from an EMBL/GenBank/DDBJ whole genome shotgun (WGS) entry which is preliminary data.</text>
</comment>
<evidence type="ECO:0000259" key="4">
    <source>
        <dbReference type="Pfam" id="PF00006"/>
    </source>
</evidence>
<dbReference type="NCBIfam" id="NF003235">
    <property type="entry name" value="PRK04196.1"/>
    <property type="match status" value="1"/>
</dbReference>
<dbReference type="HAMAP" id="MF_00310">
    <property type="entry name" value="ATP_synth_B_arch"/>
    <property type="match status" value="1"/>
</dbReference>
<dbReference type="Gene3D" id="3.40.50.12240">
    <property type="match status" value="1"/>
</dbReference>
<dbReference type="InterPro" id="IPR027417">
    <property type="entry name" value="P-loop_NTPase"/>
</dbReference>
<dbReference type="EMBL" id="LAZR01005471">
    <property type="protein sequence ID" value="KKM99658.1"/>
    <property type="molecule type" value="Genomic_DNA"/>
</dbReference>
<keyword evidence="2" id="KW-0813">Transport</keyword>
<feature type="domain" description="ATPase F1/V1/A1 complex alpha/beta subunit nucleotide-binding" evidence="4">
    <location>
        <begin position="137"/>
        <end position="354"/>
    </location>
</feature>
<dbReference type="InterPro" id="IPR022879">
    <property type="entry name" value="V-ATPase_su_B/beta"/>
</dbReference>
<evidence type="ECO:0000259" key="5">
    <source>
        <dbReference type="Pfam" id="PF02874"/>
    </source>
</evidence>
<dbReference type="SUPFAM" id="SSF47917">
    <property type="entry name" value="C-terminal domain of alpha and beta subunits of F1 ATP synthase"/>
    <property type="match status" value="1"/>
</dbReference>
<keyword evidence="3" id="KW-0406">Ion transport</keyword>
<feature type="domain" description="ATPase F1/V1/A1 complex alpha/beta subunit N-terminal" evidence="5">
    <location>
        <begin position="8"/>
        <end position="73"/>
    </location>
</feature>
<evidence type="ECO:0000256" key="3">
    <source>
        <dbReference type="ARBA" id="ARBA00023065"/>
    </source>
</evidence>
<dbReference type="InterPro" id="IPR000194">
    <property type="entry name" value="ATPase_F1/V1/A1_a/bsu_nucl-bd"/>
</dbReference>
<dbReference type="Pfam" id="PF22919">
    <property type="entry name" value="ATP-synt_VA_C"/>
    <property type="match status" value="1"/>
</dbReference>
<organism evidence="7">
    <name type="scientific">marine sediment metagenome</name>
    <dbReference type="NCBI Taxonomy" id="412755"/>
    <lineage>
        <taxon>unclassified sequences</taxon>
        <taxon>metagenomes</taxon>
        <taxon>ecological metagenomes</taxon>
    </lineage>
</organism>
<feature type="domain" description="ATP synthase A/B type C-terminal" evidence="6">
    <location>
        <begin position="360"/>
        <end position="459"/>
    </location>
</feature>
<proteinExistence type="inferred from homology"/>
<accession>A0A0F9M1S7</accession>
<dbReference type="AlphaFoldDB" id="A0A0F9M1S7"/>
<evidence type="ECO:0000256" key="1">
    <source>
        <dbReference type="ARBA" id="ARBA00008936"/>
    </source>
</evidence>
<dbReference type="Pfam" id="PF00006">
    <property type="entry name" value="ATP-synt_ab"/>
    <property type="match status" value="1"/>
</dbReference>
<evidence type="ECO:0000259" key="6">
    <source>
        <dbReference type="Pfam" id="PF22919"/>
    </source>
</evidence>
<dbReference type="CDD" id="cd01135">
    <property type="entry name" value="V_A-ATPase_B"/>
    <property type="match status" value="1"/>
</dbReference>
<dbReference type="SUPFAM" id="SSF52540">
    <property type="entry name" value="P-loop containing nucleoside triphosphate hydrolases"/>
    <property type="match status" value="1"/>
</dbReference>
<dbReference type="PANTHER" id="PTHR43389:SF4">
    <property type="entry name" value="V-TYPE PROTON ATPASE SUBUNIT B"/>
    <property type="match status" value="1"/>
</dbReference>
<dbReference type="GO" id="GO:0046034">
    <property type="term" value="P:ATP metabolic process"/>
    <property type="evidence" value="ECO:0007669"/>
    <property type="project" value="InterPro"/>
</dbReference>
<evidence type="ECO:0000313" key="7">
    <source>
        <dbReference type="EMBL" id="KKM99658.1"/>
    </source>
</evidence>
<name>A0A0F9M1S7_9ZZZZ</name>
<dbReference type="GO" id="GO:0046961">
    <property type="term" value="F:proton-transporting ATPase activity, rotational mechanism"/>
    <property type="evidence" value="ECO:0007669"/>
    <property type="project" value="TreeGrafter"/>
</dbReference>
<evidence type="ECO:0000256" key="2">
    <source>
        <dbReference type="ARBA" id="ARBA00022448"/>
    </source>
</evidence>
<reference evidence="7" key="1">
    <citation type="journal article" date="2015" name="Nature">
        <title>Complex archaea that bridge the gap between prokaryotes and eukaryotes.</title>
        <authorList>
            <person name="Spang A."/>
            <person name="Saw J.H."/>
            <person name="Jorgensen S.L."/>
            <person name="Zaremba-Niedzwiedzka K."/>
            <person name="Martijn J."/>
            <person name="Lind A.E."/>
            <person name="van Eijk R."/>
            <person name="Schleper C."/>
            <person name="Guy L."/>
            <person name="Ettema T.J."/>
        </authorList>
    </citation>
    <scope>NUCLEOTIDE SEQUENCE</scope>
</reference>
<dbReference type="GO" id="GO:0005524">
    <property type="term" value="F:ATP binding"/>
    <property type="evidence" value="ECO:0007669"/>
    <property type="project" value="InterPro"/>
</dbReference>
<dbReference type="Pfam" id="PF02874">
    <property type="entry name" value="ATP-synt_ab_N"/>
    <property type="match status" value="1"/>
</dbReference>
<sequence>MSVIYKKIQRIIGPLIFLKNEHDAQYGEIVKIKTTDGKVRTGEIVKMNEDLLVIQVFEDTTGISAENAEITFTEDIFNVKISKDMFGQTFDSMGRPIDIKTKKVLASDILTDVQRDINGVPVNPFAREYPVDVVQTGLSVIDGLFTLIRGQKLPIFSGQGLPHNKIAAQIATQASVVSNEPFAIIFCGIGIIHDEAIYFLNKFQESGKLQNIISFVNFADDPIIERLIIPRVALTTAEYFAFERDMHVLVILIDMTNYAEALRELSSAKEEIPSRKGYPGYIYSDFASIYERTGKIKGKKGSITQIPILTMPNDDITHPIPDTTGYITEGQLVLSRTMHKRGIYPPFEVLASISRLMKDAIGKERTREDHADISSQLLATYSNYLEVKDLISIVGEDGLNYDQKNILKFGREFEQEFINQDPNENRSIDTTLNIAWNVISNLGKNQIFRIHEKFIDKYYQPKV</sequence>
<evidence type="ECO:0008006" key="8">
    <source>
        <dbReference type="Google" id="ProtNLM"/>
    </source>
</evidence>